<accession>A0ABM8QK17</accession>
<dbReference type="PANTHER" id="PTHR43877">
    <property type="entry name" value="AMINOALKYLPHOSPHONATE N-ACETYLTRANSFERASE-RELATED-RELATED"/>
    <property type="match status" value="1"/>
</dbReference>
<evidence type="ECO:0000256" key="1">
    <source>
        <dbReference type="ARBA" id="ARBA00022679"/>
    </source>
</evidence>
<dbReference type="RefSeq" id="WP_213040548.1">
    <property type="nucleotide sequence ID" value="NZ_CAJNBJ010000001.1"/>
</dbReference>
<organism evidence="4 5">
    <name type="scientific">Nitrospira defluvii</name>
    <dbReference type="NCBI Taxonomy" id="330214"/>
    <lineage>
        <taxon>Bacteria</taxon>
        <taxon>Pseudomonadati</taxon>
        <taxon>Nitrospirota</taxon>
        <taxon>Nitrospiria</taxon>
        <taxon>Nitrospirales</taxon>
        <taxon>Nitrospiraceae</taxon>
        <taxon>Nitrospira</taxon>
    </lineage>
</organism>
<dbReference type="InterPro" id="IPR000182">
    <property type="entry name" value="GNAT_dom"/>
</dbReference>
<dbReference type="InterPro" id="IPR050832">
    <property type="entry name" value="Bact_Acetyltransf"/>
</dbReference>
<dbReference type="Pfam" id="PF00583">
    <property type="entry name" value="Acetyltransf_1"/>
    <property type="match status" value="1"/>
</dbReference>
<dbReference type="InterPro" id="IPR016181">
    <property type="entry name" value="Acyl_CoA_acyltransferase"/>
</dbReference>
<keyword evidence="1" id="KW-0808">Transferase</keyword>
<evidence type="ECO:0000259" key="3">
    <source>
        <dbReference type="PROSITE" id="PS51186"/>
    </source>
</evidence>
<evidence type="ECO:0000313" key="5">
    <source>
        <dbReference type="Proteomes" id="UP000675880"/>
    </source>
</evidence>
<keyword evidence="2" id="KW-0012">Acyltransferase</keyword>
<keyword evidence="5" id="KW-1185">Reference proteome</keyword>
<sequence>MQSNDDRPDTLIREMQPDDRDAVIGILARSDPWKRLGFTATDWERIFSPLPVGRDTYVLEAEGVVLGIAILRRKFLFGDYLELLGISPDATGRGLGTRLLSHVESQTFARAHNLFACVSDFNDTARAFYRKQGYKEIGPMPNFLIPGYAEILLRKTSGPARKG</sequence>
<reference evidence="4 5" key="1">
    <citation type="submission" date="2021-02" db="EMBL/GenBank/DDBJ databases">
        <authorList>
            <person name="Han P."/>
        </authorList>
    </citation>
    <scope>NUCLEOTIDE SEQUENCE [LARGE SCALE GENOMIC DNA]</scope>
    <source>
        <strain evidence="4">Candidatus Nitrospira sp. ZN2</strain>
    </source>
</reference>
<feature type="domain" description="N-acetyltransferase" evidence="3">
    <location>
        <begin position="10"/>
        <end position="155"/>
    </location>
</feature>
<comment type="caution">
    <text evidence="4">The sequence shown here is derived from an EMBL/GenBank/DDBJ whole genome shotgun (WGS) entry which is preliminary data.</text>
</comment>
<dbReference type="Proteomes" id="UP000675880">
    <property type="component" value="Unassembled WGS sequence"/>
</dbReference>
<protein>
    <submittedName>
        <fullName evidence="4">N-acetyltransferase domain-containing protein</fullName>
    </submittedName>
</protein>
<evidence type="ECO:0000313" key="4">
    <source>
        <dbReference type="EMBL" id="CAE6700208.1"/>
    </source>
</evidence>
<gene>
    <name evidence="4" type="ORF">NSPZN2_10695</name>
</gene>
<dbReference type="Gene3D" id="3.40.630.30">
    <property type="match status" value="1"/>
</dbReference>
<name>A0ABM8QK17_9BACT</name>
<dbReference type="SUPFAM" id="SSF55729">
    <property type="entry name" value="Acyl-CoA N-acyltransferases (Nat)"/>
    <property type="match status" value="1"/>
</dbReference>
<dbReference type="PROSITE" id="PS51186">
    <property type="entry name" value="GNAT"/>
    <property type="match status" value="1"/>
</dbReference>
<proteinExistence type="predicted"/>
<dbReference type="EMBL" id="CAJNBJ010000001">
    <property type="protein sequence ID" value="CAE6700208.1"/>
    <property type="molecule type" value="Genomic_DNA"/>
</dbReference>
<evidence type="ECO:0000256" key="2">
    <source>
        <dbReference type="ARBA" id="ARBA00023315"/>
    </source>
</evidence>
<dbReference type="CDD" id="cd04301">
    <property type="entry name" value="NAT_SF"/>
    <property type="match status" value="1"/>
</dbReference>